<dbReference type="PANTHER" id="PTHR31069:SF31">
    <property type="entry name" value="MONODICTYPHENONE CLUSTER TRANSCRIPTION FACTOR-RELATED"/>
    <property type="match status" value="1"/>
</dbReference>
<evidence type="ECO:0000256" key="3">
    <source>
        <dbReference type="ARBA" id="ARBA00023163"/>
    </source>
</evidence>
<dbReference type="Pfam" id="PF00172">
    <property type="entry name" value="Zn_clus"/>
    <property type="match status" value="1"/>
</dbReference>
<keyword evidence="2" id="KW-0238">DNA-binding</keyword>
<dbReference type="PANTHER" id="PTHR31069">
    <property type="entry name" value="OLEATE-ACTIVATED TRANSCRIPTION FACTOR 1-RELATED"/>
    <property type="match status" value="1"/>
</dbReference>
<protein>
    <submittedName>
        <fullName evidence="7">Cytochrome P450</fullName>
    </submittedName>
</protein>
<dbReference type="SMART" id="SM00066">
    <property type="entry name" value="GAL4"/>
    <property type="match status" value="1"/>
</dbReference>
<dbReference type="STRING" id="1380566.A0A179F721"/>
<feature type="region of interest" description="Disordered" evidence="5">
    <location>
        <begin position="229"/>
        <end position="253"/>
    </location>
</feature>
<dbReference type="GeneID" id="28845834"/>
<organism evidence="7 8">
    <name type="scientific">Pochonia chlamydosporia 170</name>
    <dbReference type="NCBI Taxonomy" id="1380566"/>
    <lineage>
        <taxon>Eukaryota</taxon>
        <taxon>Fungi</taxon>
        <taxon>Dikarya</taxon>
        <taxon>Ascomycota</taxon>
        <taxon>Pezizomycotina</taxon>
        <taxon>Sordariomycetes</taxon>
        <taxon>Hypocreomycetidae</taxon>
        <taxon>Hypocreales</taxon>
        <taxon>Clavicipitaceae</taxon>
        <taxon>Pochonia</taxon>
    </lineage>
</organism>
<reference evidence="7 8" key="1">
    <citation type="journal article" date="2016" name="PLoS Pathog.">
        <title>Biosynthesis of antibiotic leucinostatins in bio-control fungus Purpureocillium lilacinum and their inhibition on phytophthora revealed by genome mining.</title>
        <authorList>
            <person name="Wang G."/>
            <person name="Liu Z."/>
            <person name="Lin R."/>
            <person name="Li E."/>
            <person name="Mao Z."/>
            <person name="Ling J."/>
            <person name="Yang Y."/>
            <person name="Yin W.B."/>
            <person name="Xie B."/>
        </authorList>
    </citation>
    <scope>NUCLEOTIDE SEQUENCE [LARGE SCALE GENOMIC DNA]</scope>
    <source>
        <strain evidence="7">170</strain>
    </source>
</reference>
<dbReference type="InterPro" id="IPR001138">
    <property type="entry name" value="Zn2Cys6_DnaBD"/>
</dbReference>
<dbReference type="CDD" id="cd00067">
    <property type="entry name" value="GAL4"/>
    <property type="match status" value="1"/>
</dbReference>
<keyword evidence="3" id="KW-0804">Transcription</keyword>
<proteinExistence type="predicted"/>
<evidence type="ECO:0000256" key="1">
    <source>
        <dbReference type="ARBA" id="ARBA00023015"/>
    </source>
</evidence>
<keyword evidence="4" id="KW-0539">Nucleus</keyword>
<sequence>MVDESGPVRPNGRRPKYRTSCDNCQTAKIKCGHEKPACRRCSTQRLKCVYSLSRRMGRPRAKTIPEDAAAKQTRDSSDPKPASKPTTTSNAEQRAEVDLTSLPDVGAADTSAPEPETRTDPWSPIVGDFDGTYDAAFLDNPNLGAVDGSMDYLLDDAPMDVDGSCEHPNMDVLFGDTPLNDKSHELPSSNSEAIFRPEDLISPQTLSENVESPLDALCSSLQLQSVHNCTQAHRETSEQSSGLESRSGSSSSAPLAHMLDFEFKSVADSGYASRATADPGEPSTLSSQCGISVYSQSLESKMAKSAVASLNGEDTPQQSMEMSSLMFPNHTQFQYPSAVLMQLSSLEVEQLKIKSLQIDRALMLETEVREALLSRVHKVKHTNQNNHIYLLELVNVKMMLDLLQAAIQSDFVARPRYSHDPASGTVLCIGNFKVTSKARASFLRKMLQARLYRLAGLLKERETNLSGIRKDGFATAASVLLGDISKSLRTLMGLVEVWSSRHL</sequence>
<dbReference type="SUPFAM" id="SSF57701">
    <property type="entry name" value="Zn2/Cys6 DNA-binding domain"/>
    <property type="match status" value="1"/>
</dbReference>
<dbReference type="Proteomes" id="UP000078397">
    <property type="component" value="Unassembled WGS sequence"/>
</dbReference>
<evidence type="ECO:0000256" key="4">
    <source>
        <dbReference type="ARBA" id="ARBA00023242"/>
    </source>
</evidence>
<dbReference type="GO" id="GO:0008270">
    <property type="term" value="F:zinc ion binding"/>
    <property type="evidence" value="ECO:0007669"/>
    <property type="project" value="InterPro"/>
</dbReference>
<dbReference type="OrthoDB" id="1844152at2759"/>
<dbReference type="PRINTS" id="PR00755">
    <property type="entry name" value="AFLATOXINBRP"/>
</dbReference>
<dbReference type="PROSITE" id="PS50048">
    <property type="entry name" value="ZN2_CY6_FUNGAL_2"/>
    <property type="match status" value="1"/>
</dbReference>
<dbReference type="EMBL" id="LSBJ02000001">
    <property type="protein sequence ID" value="OAQ61131.2"/>
    <property type="molecule type" value="Genomic_DNA"/>
</dbReference>
<evidence type="ECO:0000313" key="8">
    <source>
        <dbReference type="Proteomes" id="UP000078397"/>
    </source>
</evidence>
<dbReference type="InterPro" id="IPR036864">
    <property type="entry name" value="Zn2-C6_fun-type_DNA-bd_sf"/>
</dbReference>
<evidence type="ECO:0000256" key="5">
    <source>
        <dbReference type="SAM" id="MobiDB-lite"/>
    </source>
</evidence>
<dbReference type="RefSeq" id="XP_018138940.2">
    <property type="nucleotide sequence ID" value="XM_018281840.2"/>
</dbReference>
<dbReference type="Gene3D" id="4.10.240.10">
    <property type="entry name" value="Zn(2)-C6 fungal-type DNA-binding domain"/>
    <property type="match status" value="1"/>
</dbReference>
<dbReference type="KEGG" id="pchm:VFPPC_02141"/>
<dbReference type="AlphaFoldDB" id="A0A179F721"/>
<feature type="domain" description="Zn(2)-C6 fungal-type" evidence="6">
    <location>
        <begin position="20"/>
        <end position="50"/>
    </location>
</feature>
<comment type="caution">
    <text evidence="7">The sequence shown here is derived from an EMBL/GenBank/DDBJ whole genome shotgun (WGS) entry which is preliminary data.</text>
</comment>
<evidence type="ECO:0000259" key="6">
    <source>
        <dbReference type="PROSITE" id="PS50048"/>
    </source>
</evidence>
<accession>A0A179F721</accession>
<evidence type="ECO:0000256" key="2">
    <source>
        <dbReference type="ARBA" id="ARBA00023125"/>
    </source>
</evidence>
<keyword evidence="1" id="KW-0805">Transcription regulation</keyword>
<feature type="compositionally biased region" description="Basic and acidic residues" evidence="5">
    <location>
        <begin position="63"/>
        <end position="78"/>
    </location>
</feature>
<keyword evidence="8" id="KW-1185">Reference proteome</keyword>
<evidence type="ECO:0000313" key="7">
    <source>
        <dbReference type="EMBL" id="OAQ61131.2"/>
    </source>
</evidence>
<gene>
    <name evidence="7" type="ORF">VFPPC_02141</name>
</gene>
<dbReference type="GO" id="GO:0000981">
    <property type="term" value="F:DNA-binding transcription factor activity, RNA polymerase II-specific"/>
    <property type="evidence" value="ECO:0007669"/>
    <property type="project" value="InterPro"/>
</dbReference>
<dbReference type="InterPro" id="IPR050675">
    <property type="entry name" value="OAF3"/>
</dbReference>
<feature type="compositionally biased region" description="Low complexity" evidence="5">
    <location>
        <begin position="238"/>
        <end position="252"/>
    </location>
</feature>
<dbReference type="GO" id="GO:0003677">
    <property type="term" value="F:DNA binding"/>
    <property type="evidence" value="ECO:0007669"/>
    <property type="project" value="UniProtKB-KW"/>
</dbReference>
<feature type="region of interest" description="Disordered" evidence="5">
    <location>
        <begin position="52"/>
        <end position="125"/>
    </location>
</feature>
<name>A0A179F721_METCM</name>